<dbReference type="SUPFAM" id="SSF51735">
    <property type="entry name" value="NAD(P)-binding Rossmann-fold domains"/>
    <property type="match status" value="1"/>
</dbReference>
<evidence type="ECO:0000259" key="3">
    <source>
        <dbReference type="Pfam" id="PF05368"/>
    </source>
</evidence>
<dbReference type="EMBL" id="ML977176">
    <property type="protein sequence ID" value="KAF1983284.1"/>
    <property type="molecule type" value="Genomic_DNA"/>
</dbReference>
<dbReference type="Gene3D" id="3.40.50.720">
    <property type="entry name" value="NAD(P)-binding Rossmann-like Domain"/>
    <property type="match status" value="1"/>
</dbReference>
<dbReference type="GO" id="GO:0005634">
    <property type="term" value="C:nucleus"/>
    <property type="evidence" value="ECO:0007669"/>
    <property type="project" value="TreeGrafter"/>
</dbReference>
<dbReference type="AlphaFoldDB" id="A0A6G1GR46"/>
<name>A0A6G1GR46_9PEZI</name>
<gene>
    <name evidence="4" type="ORF">K402DRAFT_396760</name>
</gene>
<dbReference type="OrthoDB" id="9997102at2759"/>
<evidence type="ECO:0000313" key="4">
    <source>
        <dbReference type="EMBL" id="KAF1983284.1"/>
    </source>
</evidence>
<organism evidence="4 5">
    <name type="scientific">Aulographum hederae CBS 113979</name>
    <dbReference type="NCBI Taxonomy" id="1176131"/>
    <lineage>
        <taxon>Eukaryota</taxon>
        <taxon>Fungi</taxon>
        <taxon>Dikarya</taxon>
        <taxon>Ascomycota</taxon>
        <taxon>Pezizomycotina</taxon>
        <taxon>Dothideomycetes</taxon>
        <taxon>Pleosporomycetidae</taxon>
        <taxon>Aulographales</taxon>
        <taxon>Aulographaceae</taxon>
    </lineage>
</organism>
<dbReference type="FunFam" id="3.40.50.720:FF:000528">
    <property type="entry name" value="Nucleoside-diphosphate-sugar epimerase family protein"/>
    <property type="match status" value="1"/>
</dbReference>
<dbReference type="PANTHER" id="PTHR42748">
    <property type="entry name" value="NITROGEN METABOLITE REPRESSION PROTEIN NMRA FAMILY MEMBER"/>
    <property type="match status" value="1"/>
</dbReference>
<accession>A0A6G1GR46</accession>
<dbReference type="InterPro" id="IPR036291">
    <property type="entry name" value="NAD(P)-bd_dom_sf"/>
</dbReference>
<dbReference type="Pfam" id="PF05368">
    <property type="entry name" value="NmrA"/>
    <property type="match status" value="1"/>
</dbReference>
<dbReference type="Proteomes" id="UP000800041">
    <property type="component" value="Unassembled WGS sequence"/>
</dbReference>
<reference evidence="4" key="1">
    <citation type="journal article" date="2020" name="Stud. Mycol.">
        <title>101 Dothideomycetes genomes: a test case for predicting lifestyles and emergence of pathogens.</title>
        <authorList>
            <person name="Haridas S."/>
            <person name="Albert R."/>
            <person name="Binder M."/>
            <person name="Bloem J."/>
            <person name="Labutti K."/>
            <person name="Salamov A."/>
            <person name="Andreopoulos B."/>
            <person name="Baker S."/>
            <person name="Barry K."/>
            <person name="Bills G."/>
            <person name="Bluhm B."/>
            <person name="Cannon C."/>
            <person name="Castanera R."/>
            <person name="Culley D."/>
            <person name="Daum C."/>
            <person name="Ezra D."/>
            <person name="Gonzalez J."/>
            <person name="Henrissat B."/>
            <person name="Kuo A."/>
            <person name="Liang C."/>
            <person name="Lipzen A."/>
            <person name="Lutzoni F."/>
            <person name="Magnuson J."/>
            <person name="Mondo S."/>
            <person name="Nolan M."/>
            <person name="Ohm R."/>
            <person name="Pangilinan J."/>
            <person name="Park H.-J."/>
            <person name="Ramirez L."/>
            <person name="Alfaro M."/>
            <person name="Sun H."/>
            <person name="Tritt A."/>
            <person name="Yoshinaga Y."/>
            <person name="Zwiers L.-H."/>
            <person name="Turgeon B."/>
            <person name="Goodwin S."/>
            <person name="Spatafora J."/>
            <person name="Crous P."/>
            <person name="Grigoriev I."/>
        </authorList>
    </citation>
    <scope>NUCLEOTIDE SEQUENCE</scope>
    <source>
        <strain evidence="4">CBS 113979</strain>
    </source>
</reference>
<evidence type="ECO:0000256" key="1">
    <source>
        <dbReference type="ARBA" id="ARBA00006328"/>
    </source>
</evidence>
<keyword evidence="2" id="KW-0521">NADP</keyword>
<comment type="similarity">
    <text evidence="1">Belongs to the NmrA-type oxidoreductase family.</text>
</comment>
<evidence type="ECO:0000313" key="5">
    <source>
        <dbReference type="Proteomes" id="UP000800041"/>
    </source>
</evidence>
<protein>
    <submittedName>
        <fullName evidence="4">NAD(P)-binding protein</fullName>
    </submittedName>
</protein>
<dbReference type="Gene3D" id="3.90.25.10">
    <property type="entry name" value="UDP-galactose 4-epimerase, domain 1"/>
    <property type="match status" value="1"/>
</dbReference>
<feature type="domain" description="NmrA-like" evidence="3">
    <location>
        <begin position="1"/>
        <end position="284"/>
    </location>
</feature>
<proteinExistence type="inferred from homology"/>
<keyword evidence="5" id="KW-1185">Reference proteome</keyword>
<sequence>MSKAILITGATGQQGGATINALIESPEASDFTILAVTRNAESAGAKKLLEKSQNIKLVQGDLNEPEKLFEKAKEVANGEVWGVFSVQVPMGSGQTTGTEEAQGKALVDAAIANKVKYFVYTSVDRNGDRSLDNPTPIPHFISKHNIEHHLKDKTAGGEMEWTVLRPTAFMDNFVPGFQGKGFSTCWKVALKGKPLQLIAVSDIGRIAALCFLSPSTYKSQYISLAGADISWDEAAATFKQKFGGDMPLTFEFVGHAFLWAVAEMGTMMKWFYDEGYGADIKKVKEMHPGLLGWGEWLERESGFAKKE</sequence>
<dbReference type="PANTHER" id="PTHR42748:SF7">
    <property type="entry name" value="NMRA LIKE REDOX SENSOR 1-RELATED"/>
    <property type="match status" value="1"/>
</dbReference>
<dbReference type="InterPro" id="IPR008030">
    <property type="entry name" value="NmrA-like"/>
</dbReference>
<dbReference type="InterPro" id="IPR051164">
    <property type="entry name" value="NmrA-like_oxidored"/>
</dbReference>
<evidence type="ECO:0000256" key="2">
    <source>
        <dbReference type="ARBA" id="ARBA00022857"/>
    </source>
</evidence>